<dbReference type="GO" id="GO:0042138">
    <property type="term" value="P:meiotic DNA double-strand break formation"/>
    <property type="evidence" value="ECO:0007669"/>
    <property type="project" value="InterPro"/>
</dbReference>
<accession>A0AAV6WLW3</accession>
<dbReference type="PANTHER" id="PTHR37176">
    <property type="entry name" value="F10K1.23"/>
    <property type="match status" value="1"/>
</dbReference>
<dbReference type="AlphaFoldDB" id="A0AAV6WLW3"/>
<comment type="caution">
    <text evidence="1">The sequence shown here is derived from an EMBL/GenBank/DDBJ whole genome shotgun (WGS) entry which is preliminary data.</text>
</comment>
<reference evidence="1" key="1">
    <citation type="submission" date="2019-10" db="EMBL/GenBank/DDBJ databases">
        <authorList>
            <person name="Zhang R."/>
            <person name="Pan Y."/>
            <person name="Wang J."/>
            <person name="Ma R."/>
            <person name="Yu S."/>
        </authorList>
    </citation>
    <scope>NUCLEOTIDE SEQUENCE</scope>
    <source>
        <strain evidence="1">LA-IB0</strain>
        <tissue evidence="1">Leaf</tissue>
    </source>
</reference>
<proteinExistence type="predicted"/>
<dbReference type="Proteomes" id="UP000826271">
    <property type="component" value="Unassembled WGS sequence"/>
</dbReference>
<evidence type="ECO:0000313" key="2">
    <source>
        <dbReference type="Proteomes" id="UP000826271"/>
    </source>
</evidence>
<keyword evidence="2" id="KW-1185">Reference proteome</keyword>
<gene>
    <name evidence="1" type="ORF">BUALT_Bualt13G0095900</name>
</gene>
<dbReference type="InterPro" id="IPR044969">
    <property type="entry name" value="DFO"/>
</dbReference>
<name>A0AAV6WLW3_9LAMI</name>
<dbReference type="PANTHER" id="PTHR37176:SF1">
    <property type="entry name" value="PROTEIN DOUBLE-STRAND BREAK FORMATION"/>
    <property type="match status" value="1"/>
</dbReference>
<dbReference type="EMBL" id="WHWC01000013">
    <property type="protein sequence ID" value="KAG8371518.1"/>
    <property type="molecule type" value="Genomic_DNA"/>
</dbReference>
<evidence type="ECO:0000313" key="1">
    <source>
        <dbReference type="EMBL" id="KAG8371518.1"/>
    </source>
</evidence>
<sequence length="271" mass="30817">MSNPISVIQQISLFRSRIQNRSFDDGTVAILQLILVSKDVESLVGVRSALKDFMRDESLLIFREIVAESVEIKLLCTDFLIRVFAVIGDVEAYCLFDKMLSIMDVWTKSLVVACAVLKLDFWQSCLALRYEALVMRQQKTTSYPELEVSYKEWLTFAEHSLENGFHSIADKACGKALTCSYINHAADSEISDFFHDVDVIKKIKILKCAALLSMSSRSVQAQATVYLKRKEVAQSTYHLATSIETQSCGSSRFRSGIRKRNLRRLHDYQCL</sequence>
<organism evidence="1 2">
    <name type="scientific">Buddleja alternifolia</name>
    <dbReference type="NCBI Taxonomy" id="168488"/>
    <lineage>
        <taxon>Eukaryota</taxon>
        <taxon>Viridiplantae</taxon>
        <taxon>Streptophyta</taxon>
        <taxon>Embryophyta</taxon>
        <taxon>Tracheophyta</taxon>
        <taxon>Spermatophyta</taxon>
        <taxon>Magnoliopsida</taxon>
        <taxon>eudicotyledons</taxon>
        <taxon>Gunneridae</taxon>
        <taxon>Pentapetalae</taxon>
        <taxon>asterids</taxon>
        <taxon>lamiids</taxon>
        <taxon>Lamiales</taxon>
        <taxon>Scrophulariaceae</taxon>
        <taxon>Buddlejeae</taxon>
        <taxon>Buddleja</taxon>
    </lineage>
</organism>
<protein>
    <submittedName>
        <fullName evidence="1">Uncharacterized protein</fullName>
    </submittedName>
</protein>